<dbReference type="Proteomes" id="UP000199482">
    <property type="component" value="Chromosome I"/>
</dbReference>
<proteinExistence type="predicted"/>
<organism evidence="2 3">
    <name type="scientific">Agromyces flavus</name>
    <dbReference type="NCBI Taxonomy" id="589382"/>
    <lineage>
        <taxon>Bacteria</taxon>
        <taxon>Bacillati</taxon>
        <taxon>Actinomycetota</taxon>
        <taxon>Actinomycetes</taxon>
        <taxon>Micrococcales</taxon>
        <taxon>Microbacteriaceae</taxon>
        <taxon>Agromyces</taxon>
    </lineage>
</organism>
<evidence type="ECO:0000313" key="2">
    <source>
        <dbReference type="EMBL" id="SDS57301.1"/>
    </source>
</evidence>
<accession>A0A1H1TB30</accession>
<name>A0A1H1TB30_9MICO</name>
<gene>
    <name evidence="2" type="ORF">SAMN04489721_1542</name>
</gene>
<dbReference type="AlphaFoldDB" id="A0A1H1TB30"/>
<reference evidence="3" key="1">
    <citation type="submission" date="2016-10" db="EMBL/GenBank/DDBJ databases">
        <authorList>
            <person name="Varghese N."/>
            <person name="Submissions S."/>
        </authorList>
    </citation>
    <scope>NUCLEOTIDE SEQUENCE [LARGE SCALE GENOMIC DNA]</scope>
    <source>
        <strain evidence="3">CPCC 202695</strain>
    </source>
</reference>
<feature type="transmembrane region" description="Helical" evidence="1">
    <location>
        <begin position="37"/>
        <end position="58"/>
    </location>
</feature>
<dbReference type="EMBL" id="LT629755">
    <property type="protein sequence ID" value="SDS57301.1"/>
    <property type="molecule type" value="Genomic_DNA"/>
</dbReference>
<protein>
    <submittedName>
        <fullName evidence="2">Uncharacterized protein</fullName>
    </submittedName>
</protein>
<dbReference type="STRING" id="589382.SAMN04489721_1542"/>
<keyword evidence="1" id="KW-0812">Transmembrane</keyword>
<sequence>MVSAPRFVSPLRWEPLPYLVLVALLVLTGAVRPESGIGYAVLVAAILLAGAWLVTGILRERRTRNPDPMGDLADADALDLVDAPSVPGEHRTVVPVADAHRHQAAIELARLHGGADQRAVLVPRARRWLSPRYRVGVQLVGDRRPHHAGFLPDAADARWRDRLDRLRTDGRYVRIPVRIDGASRPFRVDLDLSGLADALGDGDARPE</sequence>
<keyword evidence="1" id="KW-0472">Membrane</keyword>
<evidence type="ECO:0000313" key="3">
    <source>
        <dbReference type="Proteomes" id="UP000199482"/>
    </source>
</evidence>
<feature type="transmembrane region" description="Helical" evidence="1">
    <location>
        <begin position="12"/>
        <end position="31"/>
    </location>
</feature>
<keyword evidence="1" id="KW-1133">Transmembrane helix</keyword>
<evidence type="ECO:0000256" key="1">
    <source>
        <dbReference type="SAM" id="Phobius"/>
    </source>
</evidence>